<dbReference type="HOGENOM" id="CLU_2719523_0_0_5"/>
<dbReference type="Proteomes" id="UP000005092">
    <property type="component" value="Unassembled WGS sequence"/>
</dbReference>
<dbReference type="EMBL" id="JH719381">
    <property type="protein sequence ID" value="EJB02932.1"/>
    <property type="molecule type" value="Genomic_DNA"/>
</dbReference>
<evidence type="ECO:0000313" key="2">
    <source>
        <dbReference type="Proteomes" id="UP000005092"/>
    </source>
</evidence>
<dbReference type="AlphaFoldDB" id="I9N8A6"/>
<accession>I9N8A6</accession>
<evidence type="ECO:0000313" key="1">
    <source>
        <dbReference type="EMBL" id="EJB02932.1"/>
    </source>
</evidence>
<dbReference type="RefSeq" id="WP_003586852.1">
    <property type="nucleotide sequence ID" value="NZ_JH719381.1"/>
</dbReference>
<name>I9N8A6_RHILT</name>
<proteinExistence type="predicted"/>
<sequence length="72" mass="8025">MDDFKPGDKMPDSVPVSIGARSRLTVAACIRKWSAGAALTERERDLVDEAIFRNRLQMIEAVFEDRETADVG</sequence>
<reference evidence="1 2" key="1">
    <citation type="submission" date="2012-02" db="EMBL/GenBank/DDBJ databases">
        <title>Improved High-Quality Draft Sequence of Rhizobium leguminosarum bv. trifolii WSM597.</title>
        <authorList>
            <consortium name="US DOE Joint Genome Institute"/>
            <person name="Lucas S."/>
            <person name="Han J."/>
            <person name="Lapidus A."/>
            <person name="Cheng J.-F."/>
            <person name="Goodwin L."/>
            <person name="Pitluck S."/>
            <person name="Peters L."/>
            <person name="Ovchinnikova G."/>
            <person name="Held B."/>
            <person name="Detter J.C."/>
            <person name="Han C."/>
            <person name="Tapia R."/>
            <person name="Land M."/>
            <person name="Hauser L."/>
            <person name="Kyrpides N."/>
            <person name="Ivanova N."/>
            <person name="Pagani I."/>
            <person name="Brau L."/>
            <person name="Yates R."/>
            <person name="O'Hara G."/>
            <person name="Rui T."/>
            <person name="Howieson J."/>
            <person name="Reeve W."/>
            <person name="Woyke T."/>
        </authorList>
    </citation>
    <scope>NUCLEOTIDE SEQUENCE [LARGE SCALE GENOMIC DNA]</scope>
    <source>
        <strain evidence="1 2">WSM597</strain>
    </source>
</reference>
<protein>
    <submittedName>
        <fullName evidence="1">Uncharacterized protein</fullName>
    </submittedName>
</protein>
<organism evidence="1 2">
    <name type="scientific">Rhizobium leguminosarum bv. trifolii WSM597</name>
    <dbReference type="NCBI Taxonomy" id="754764"/>
    <lineage>
        <taxon>Bacteria</taxon>
        <taxon>Pseudomonadati</taxon>
        <taxon>Pseudomonadota</taxon>
        <taxon>Alphaproteobacteria</taxon>
        <taxon>Hyphomicrobiales</taxon>
        <taxon>Rhizobiaceae</taxon>
        <taxon>Rhizobium/Agrobacterium group</taxon>
        <taxon>Rhizobium</taxon>
    </lineage>
</organism>
<gene>
    <name evidence="1" type="ORF">Rleg9DRAFT_1747</name>
</gene>